<dbReference type="GO" id="GO:0030866">
    <property type="term" value="P:cortical actin cytoskeleton organization"/>
    <property type="evidence" value="ECO:0007669"/>
    <property type="project" value="TreeGrafter"/>
</dbReference>
<sequence length="1241" mass="138207">MSRSGSSLSGGGGGGGGGLSAGHHKLAEKLSLINDRGVGMLTRIYNIKKACGDAKSKPAFLSDKTLESAIKYIVRRFPNVDIKGLQAITPIRSDIIKSLSLYYYTFVDLLDFKDQVCELLTTMDACQIHLDITVNYELTRAYLDLVATYVALMVLLSRVEDRKAVLGLFNAAHEMVHNQSDLSFPRLGQMIVDYEQPLRRLADEFVPHTKLLNGALCSLWPVYVQRNLTADKWRSDQKLSLVGNPAQLLKPSTTDTVSCEYLSLETMERWIIFGFLLCHQSLQQPSQNQHTQDGNVAHKLWMAALESNWSVALFRDETVAIHSFIQTFFDTLKGYSKRVSEVKETYTHATQKAVYRHRERRKYLRTALKELALILTDQPGLLGPKVLLVFIGLSLARDEVCWLLRHGAPNSGGGNSQKGSGTSSGNTGKSSSSGKSSSAVEDLLVDRQLPELLFHMEELRMLVRKYSQVVQRYYVQYLVGFDVVQLSQSIQSVYGNQQDHYHQDPSYVIFQSIINTISSLSVKQVEDNELFDLRALRLDWFRVQAYCSSAGSSTGYNSNSSKLNLFEHRQLASQLDTAAHHTRMVDYLDEMLVDTSDLSLFCFYNKTFEDQFHMCLEFPAQNRYIIAFPLVCGHFQSCAHELCPEERHHIRERSLSVVNMFLDDMAKEAKNILTTVCDEQCTMSDRLLPKHCALLIAQALNRKKKDKSSSGGKGKNAGATMLLGGMGDDHDKPGVESYRKTREELTTMDKLHMALTELCYALNYCATINVWEYTFAPREYLHQHLETRFGRALVGMAMFNADTGDIAKPSELLASVRAYMSVLQTVENYVHIDVTRVFNNALLQQTQHADSHGDKTIASSYTQWYSEVLLRRVSAGNICYSPNQRAFVSLTADGAVPFNAEEFSDIGELRALAELVGPYGMKLLNETLTWHVASQVQELKKLVAANREVLLALRTNFDKPDVMKTEFKKLQHVDNVLQRMTIVGVILSFRQLAQSALHDVLEDRVPFLLASVQDYHQQHQLRVGCIINGVGGPGAPGVNGVGATADTMLVSEMASAAGLECAVDPVLAAALRNQKTADEHDEHLTACLLMVFVAVSVPKLARSEHSFYRASLEGHANNVHCVAAAVNAVFGALFTVCSAGAGPGTDPSSVAGTGSDIEDRMKEFLALASSSLLRLGQEADRDTVRNRESVYLLLDQIVQESPFLTMDLLESCFPYALIRNAYHAVYKIEHGGHSLTSTHQI</sequence>
<dbReference type="GO" id="GO:0030031">
    <property type="term" value="P:cell projection assembly"/>
    <property type="evidence" value="ECO:0007669"/>
    <property type="project" value="TreeGrafter"/>
</dbReference>
<dbReference type="Proteomes" id="UP000325440">
    <property type="component" value="Unassembled WGS sequence"/>
</dbReference>
<feature type="region of interest" description="Disordered" evidence="2">
    <location>
        <begin position="411"/>
        <end position="439"/>
    </location>
</feature>
<dbReference type="InterPro" id="IPR019137">
    <property type="entry name" value="Nck-associated_protein-1"/>
</dbReference>
<feature type="compositionally biased region" description="Low complexity" evidence="2">
    <location>
        <begin position="417"/>
        <end position="438"/>
    </location>
</feature>
<accession>A0A5E4MBK1</accession>
<organism evidence="3 4">
    <name type="scientific">Cinara cedri</name>
    <dbReference type="NCBI Taxonomy" id="506608"/>
    <lineage>
        <taxon>Eukaryota</taxon>
        <taxon>Metazoa</taxon>
        <taxon>Ecdysozoa</taxon>
        <taxon>Arthropoda</taxon>
        <taxon>Hexapoda</taxon>
        <taxon>Insecta</taxon>
        <taxon>Pterygota</taxon>
        <taxon>Neoptera</taxon>
        <taxon>Paraneoptera</taxon>
        <taxon>Hemiptera</taxon>
        <taxon>Sternorrhyncha</taxon>
        <taxon>Aphidomorpha</taxon>
        <taxon>Aphidoidea</taxon>
        <taxon>Aphididae</taxon>
        <taxon>Lachninae</taxon>
        <taxon>Cinara</taxon>
    </lineage>
</organism>
<keyword evidence="4" id="KW-1185">Reference proteome</keyword>
<dbReference type="PANTHER" id="PTHR12093:SF10">
    <property type="entry name" value="MEMBRANE-ASSOCIATED PROTEIN HEM"/>
    <property type="match status" value="1"/>
</dbReference>
<evidence type="ECO:0000256" key="1">
    <source>
        <dbReference type="ARBA" id="ARBA00037947"/>
    </source>
</evidence>
<dbReference type="EMBL" id="CABPRJ010000081">
    <property type="protein sequence ID" value="VVC27292.1"/>
    <property type="molecule type" value="Genomic_DNA"/>
</dbReference>
<dbReference type="AlphaFoldDB" id="A0A5E4MBK1"/>
<evidence type="ECO:0000313" key="4">
    <source>
        <dbReference type="Proteomes" id="UP000325440"/>
    </source>
</evidence>
<evidence type="ECO:0000256" key="2">
    <source>
        <dbReference type="SAM" id="MobiDB-lite"/>
    </source>
</evidence>
<dbReference type="GO" id="GO:0048812">
    <property type="term" value="P:neuron projection morphogenesis"/>
    <property type="evidence" value="ECO:0007669"/>
    <property type="project" value="TreeGrafter"/>
</dbReference>
<dbReference type="OrthoDB" id="548214at2759"/>
<name>A0A5E4MBK1_9HEMI</name>
<dbReference type="GO" id="GO:0016477">
    <property type="term" value="P:cell migration"/>
    <property type="evidence" value="ECO:0007669"/>
    <property type="project" value="TreeGrafter"/>
</dbReference>
<protein>
    <submittedName>
        <fullName evidence="3">Nck-associated protein 1</fullName>
    </submittedName>
</protein>
<dbReference type="GO" id="GO:0031209">
    <property type="term" value="C:SCAR complex"/>
    <property type="evidence" value="ECO:0007669"/>
    <property type="project" value="TreeGrafter"/>
</dbReference>
<dbReference type="PANTHER" id="PTHR12093">
    <property type="entry name" value="NCK-ASSOCIATED PROTEIN 1"/>
    <property type="match status" value="1"/>
</dbReference>
<proteinExistence type="inferred from homology"/>
<gene>
    <name evidence="3" type="ORF">CINCED_3A006712</name>
</gene>
<dbReference type="Pfam" id="PF09735">
    <property type="entry name" value="Nckap1"/>
    <property type="match status" value="1"/>
</dbReference>
<comment type="similarity">
    <text evidence="1">Belongs to the HEM-1/HEM-2 family.</text>
</comment>
<evidence type="ECO:0000313" key="3">
    <source>
        <dbReference type="EMBL" id="VVC27292.1"/>
    </source>
</evidence>
<reference evidence="3 4" key="1">
    <citation type="submission" date="2019-08" db="EMBL/GenBank/DDBJ databases">
        <authorList>
            <person name="Alioto T."/>
            <person name="Alioto T."/>
            <person name="Gomez Garrido J."/>
        </authorList>
    </citation>
    <scope>NUCLEOTIDE SEQUENCE [LARGE SCALE GENOMIC DNA]</scope>
</reference>